<comment type="caution">
    <text evidence="1">The sequence shown here is derived from an EMBL/GenBank/DDBJ whole genome shotgun (WGS) entry which is preliminary data.</text>
</comment>
<protein>
    <submittedName>
        <fullName evidence="1">Uncharacterized protein</fullName>
    </submittedName>
</protein>
<gene>
    <name evidence="1" type="ORF">LTR37_021534</name>
</gene>
<evidence type="ECO:0000313" key="1">
    <source>
        <dbReference type="EMBL" id="KAK3677132.1"/>
    </source>
</evidence>
<dbReference type="EMBL" id="JAUTXU010000683">
    <property type="protein sequence ID" value="KAK3677132.1"/>
    <property type="molecule type" value="Genomic_DNA"/>
</dbReference>
<keyword evidence="2" id="KW-1185">Reference proteome</keyword>
<accession>A0ACC3M8H6</accession>
<organism evidence="1 2">
    <name type="scientific">Vermiconidia calcicola</name>
    <dbReference type="NCBI Taxonomy" id="1690605"/>
    <lineage>
        <taxon>Eukaryota</taxon>
        <taxon>Fungi</taxon>
        <taxon>Dikarya</taxon>
        <taxon>Ascomycota</taxon>
        <taxon>Pezizomycotina</taxon>
        <taxon>Dothideomycetes</taxon>
        <taxon>Dothideomycetidae</taxon>
        <taxon>Mycosphaerellales</taxon>
        <taxon>Extremaceae</taxon>
        <taxon>Vermiconidia</taxon>
    </lineage>
</organism>
<dbReference type="Proteomes" id="UP001281147">
    <property type="component" value="Unassembled WGS sequence"/>
</dbReference>
<name>A0ACC3M8H6_9PEZI</name>
<reference evidence="1" key="1">
    <citation type="submission" date="2023-07" db="EMBL/GenBank/DDBJ databases">
        <title>Black Yeasts Isolated from many extreme environments.</title>
        <authorList>
            <person name="Coleine C."/>
            <person name="Stajich J.E."/>
            <person name="Selbmann L."/>
        </authorList>
    </citation>
    <scope>NUCLEOTIDE SEQUENCE</scope>
    <source>
        <strain evidence="1">CCFEE 5714</strain>
    </source>
</reference>
<evidence type="ECO:0000313" key="2">
    <source>
        <dbReference type="Proteomes" id="UP001281147"/>
    </source>
</evidence>
<proteinExistence type="predicted"/>
<sequence>MPHIKYLPSQLTAIEELPESPGWIKYPRTPYLRPTEVESGRISWDPSEDSENTDNDESENDDDQEYIPPVSLSESLLDPAEFALSPECDHWSDDDFDLINQVDVPETTLLPTQRLPVDQNASVPLGFTAINQDEDLTEILQDYQEAGPHTASPSDRLDLLTSAASLLTNDNEDPALQRGHKRACSDVSDDQSSGSPWEDTPA</sequence>